<protein>
    <submittedName>
        <fullName evidence="1">Uncharacterized protein</fullName>
    </submittedName>
</protein>
<keyword evidence="2" id="KW-1185">Reference proteome</keyword>
<comment type="caution">
    <text evidence="1">The sequence shown here is derived from an EMBL/GenBank/DDBJ whole genome shotgun (WGS) entry which is preliminary data.</text>
</comment>
<reference evidence="1 2" key="1">
    <citation type="journal article" date="2018" name="Front. Plant Sci.">
        <title>Red Clover (Trifolium pratense) and Zigzag Clover (T. medium) - A Picture of Genomic Similarities and Differences.</title>
        <authorList>
            <person name="Dluhosova J."/>
            <person name="Istvanek J."/>
            <person name="Nedelnik J."/>
            <person name="Repkova J."/>
        </authorList>
    </citation>
    <scope>NUCLEOTIDE SEQUENCE [LARGE SCALE GENOMIC DNA]</scope>
    <source>
        <strain evidence="2">cv. 10/8</strain>
        <tissue evidence="1">Leaf</tissue>
    </source>
</reference>
<dbReference type="Proteomes" id="UP000265520">
    <property type="component" value="Unassembled WGS sequence"/>
</dbReference>
<sequence>MFWDLASRRGIWCVAPFIPQQQDFLLEVACRAEWLDAARDGKNIRTHGYLRIKSVTGTERIV</sequence>
<evidence type="ECO:0000313" key="2">
    <source>
        <dbReference type="Proteomes" id="UP000265520"/>
    </source>
</evidence>
<dbReference type="EMBL" id="LXQA010292299">
    <property type="protein sequence ID" value="MCI41436.1"/>
    <property type="molecule type" value="Genomic_DNA"/>
</dbReference>
<evidence type="ECO:0000313" key="1">
    <source>
        <dbReference type="EMBL" id="MCI41436.1"/>
    </source>
</evidence>
<name>A0A392S0S1_9FABA</name>
<proteinExistence type="predicted"/>
<organism evidence="1 2">
    <name type="scientific">Trifolium medium</name>
    <dbReference type="NCBI Taxonomy" id="97028"/>
    <lineage>
        <taxon>Eukaryota</taxon>
        <taxon>Viridiplantae</taxon>
        <taxon>Streptophyta</taxon>
        <taxon>Embryophyta</taxon>
        <taxon>Tracheophyta</taxon>
        <taxon>Spermatophyta</taxon>
        <taxon>Magnoliopsida</taxon>
        <taxon>eudicotyledons</taxon>
        <taxon>Gunneridae</taxon>
        <taxon>Pentapetalae</taxon>
        <taxon>rosids</taxon>
        <taxon>fabids</taxon>
        <taxon>Fabales</taxon>
        <taxon>Fabaceae</taxon>
        <taxon>Papilionoideae</taxon>
        <taxon>50 kb inversion clade</taxon>
        <taxon>NPAAA clade</taxon>
        <taxon>Hologalegina</taxon>
        <taxon>IRL clade</taxon>
        <taxon>Trifolieae</taxon>
        <taxon>Trifolium</taxon>
    </lineage>
</organism>
<dbReference type="AlphaFoldDB" id="A0A392S0S1"/>
<accession>A0A392S0S1</accession>